<evidence type="ECO:0000313" key="4">
    <source>
        <dbReference type="Proteomes" id="UP000037510"/>
    </source>
</evidence>
<proteinExistence type="predicted"/>
<keyword evidence="4" id="KW-1185">Reference proteome</keyword>
<protein>
    <submittedName>
        <fullName evidence="3">Hook protein</fullName>
    </submittedName>
</protein>
<feature type="region of interest" description="Disordered" evidence="1">
    <location>
        <begin position="60"/>
        <end position="92"/>
    </location>
</feature>
<dbReference type="EMBL" id="JTDY01000919">
    <property type="protein sequence ID" value="KOB75441.1"/>
    <property type="molecule type" value="Genomic_DNA"/>
</dbReference>
<dbReference type="AlphaFoldDB" id="A0A0L7LJQ7"/>
<dbReference type="Pfam" id="PF19047">
    <property type="entry name" value="HOOK_N"/>
    <property type="match status" value="1"/>
</dbReference>
<accession>A0A0L7LJQ7</accession>
<evidence type="ECO:0000256" key="1">
    <source>
        <dbReference type="SAM" id="MobiDB-lite"/>
    </source>
</evidence>
<reference evidence="3 4" key="1">
    <citation type="journal article" date="2015" name="Genome Biol. Evol.">
        <title>The genome of winter moth (Operophtera brumata) provides a genomic perspective on sexual dimorphism and phenology.</title>
        <authorList>
            <person name="Derks M.F."/>
            <person name="Smit S."/>
            <person name="Salis L."/>
            <person name="Schijlen E."/>
            <person name="Bossers A."/>
            <person name="Mateman C."/>
            <person name="Pijl A.S."/>
            <person name="de Ridder D."/>
            <person name="Groenen M.A."/>
            <person name="Visser M.E."/>
            <person name="Megens H.J."/>
        </authorList>
    </citation>
    <scope>NUCLEOTIDE SEQUENCE [LARGE SCALE GENOMIC DNA]</scope>
    <source>
        <strain evidence="3">WM2013NL</strain>
        <tissue evidence="3">Head and thorax</tissue>
    </source>
</reference>
<evidence type="ECO:0000259" key="2">
    <source>
        <dbReference type="Pfam" id="PF19047"/>
    </source>
</evidence>
<comment type="caution">
    <text evidence="3">The sequence shown here is derived from an EMBL/GenBank/DDBJ whole genome shotgun (WGS) entry which is preliminary data.</text>
</comment>
<evidence type="ECO:0000313" key="3">
    <source>
        <dbReference type="EMBL" id="KOB75441.1"/>
    </source>
</evidence>
<name>A0A0L7LJQ7_OPEBR</name>
<dbReference type="Proteomes" id="UP000037510">
    <property type="component" value="Unassembled WGS sequence"/>
</dbReference>
<gene>
    <name evidence="3" type="ORF">OBRU01_04635</name>
</gene>
<dbReference type="GO" id="GO:0030705">
    <property type="term" value="P:cytoskeleton-dependent intracellular transport"/>
    <property type="evidence" value="ECO:0007669"/>
    <property type="project" value="InterPro"/>
</dbReference>
<organism evidence="3 4">
    <name type="scientific">Operophtera brumata</name>
    <name type="common">Winter moth</name>
    <name type="synonym">Phalaena brumata</name>
    <dbReference type="NCBI Taxonomy" id="104452"/>
    <lineage>
        <taxon>Eukaryota</taxon>
        <taxon>Metazoa</taxon>
        <taxon>Ecdysozoa</taxon>
        <taxon>Arthropoda</taxon>
        <taxon>Hexapoda</taxon>
        <taxon>Insecta</taxon>
        <taxon>Pterygota</taxon>
        <taxon>Neoptera</taxon>
        <taxon>Endopterygota</taxon>
        <taxon>Lepidoptera</taxon>
        <taxon>Glossata</taxon>
        <taxon>Ditrysia</taxon>
        <taxon>Geometroidea</taxon>
        <taxon>Geometridae</taxon>
        <taxon>Larentiinae</taxon>
        <taxon>Operophtera</taxon>
    </lineage>
</organism>
<sequence>MEANGVLLCDNLMKWLQTLDLKAKHGNPSDYHQDILNLSLQEFSRPDVVNIAETADPTDLGRRVYNSDNGNGVVMPEVNNASNTGMDELVCK</sequence>
<feature type="domain" description="HOOK N-terminal" evidence="2">
    <location>
        <begin position="30"/>
        <end position="63"/>
    </location>
</feature>
<dbReference type="InterPro" id="IPR043936">
    <property type="entry name" value="HOOK_N"/>
</dbReference>